<proteinExistence type="predicted"/>
<evidence type="ECO:0008006" key="3">
    <source>
        <dbReference type="Google" id="ProtNLM"/>
    </source>
</evidence>
<dbReference type="RefSeq" id="WP_058612930.1">
    <property type="nucleotide sequence ID" value="NZ_LDRV01000002.1"/>
</dbReference>
<dbReference type="EMBL" id="LDRV01000002">
    <property type="protein sequence ID" value="KTS14319.1"/>
    <property type="molecule type" value="Genomic_DNA"/>
</dbReference>
<comment type="caution">
    <text evidence="1">The sequence shown here is derived from an EMBL/GenBank/DDBJ whole genome shotgun (WGS) entry which is preliminary data.</text>
</comment>
<evidence type="ECO:0000313" key="1">
    <source>
        <dbReference type="EMBL" id="KTS14319.1"/>
    </source>
</evidence>
<reference evidence="1 2" key="1">
    <citation type="journal article" date="2016" name="Front. Microbiol.">
        <title>Genomic Resource of Rice Seed Associated Bacteria.</title>
        <authorList>
            <person name="Midha S."/>
            <person name="Bansal K."/>
            <person name="Sharma S."/>
            <person name="Kumar N."/>
            <person name="Patil P.P."/>
            <person name="Chaudhry V."/>
            <person name="Patil P.B."/>
        </authorList>
    </citation>
    <scope>NUCLEOTIDE SEQUENCE [LARGE SCALE GENOMIC DNA]</scope>
    <source>
        <strain evidence="1 2">RSA3</strain>
    </source>
</reference>
<protein>
    <recommendedName>
        <fullName evidence="3">Aminoglycoside phosphotransferase domain-containing protein</fullName>
    </recommendedName>
</protein>
<sequence>MSAPPLARLARDQYLSGDEPAATRSLTELIRDISDREVAGVAINRDVYSLNSLNGTVDLDGERFFFKFHAEEGEDDTIQEYYNAELLQAAGYPVDVPALANGEPGRQILLYRLRRDPRFSDLCRGLEVDGAAADTPEVREAVQAQRDLDAVSSARMRETLHSATAAELAAEPVNRLFRDRLFDPADDPAGTAVAGRVARFYRGKEHRLGGARTVILDDAEFFAARWVVNGVEYDRTVGELFDEALVALVPERYGPAAVIAHGDAHNANVWFERADDGRALLTQFDPAFAGRHVPALLAEVKTTFHNVFAHPFWLYEPAIATERYSASVSYADGRLVVDHDHDLGALRGAFLDTKAELIWRPLLADLHERGWLPADWRRLVRLALMCCPTLVHELRAGGPTGHTPVSAAIGWSIAVAAGAEPVAGDDVFTEFFAAVSPE</sequence>
<evidence type="ECO:0000313" key="2">
    <source>
        <dbReference type="Proteomes" id="UP000072189"/>
    </source>
</evidence>
<organism evidence="1 2">
    <name type="scientific">Microbacterium testaceum</name>
    <name type="common">Aureobacterium testaceum</name>
    <name type="synonym">Brevibacterium testaceum</name>
    <dbReference type="NCBI Taxonomy" id="2033"/>
    <lineage>
        <taxon>Bacteria</taxon>
        <taxon>Bacillati</taxon>
        <taxon>Actinomycetota</taxon>
        <taxon>Actinomycetes</taxon>
        <taxon>Micrococcales</taxon>
        <taxon>Microbacteriaceae</taxon>
        <taxon>Microbacterium</taxon>
    </lineage>
</organism>
<dbReference type="Proteomes" id="UP000072189">
    <property type="component" value="Unassembled WGS sequence"/>
</dbReference>
<name>A0A147FCK5_MICTE</name>
<gene>
    <name evidence="1" type="ORF">RSA3_00725</name>
</gene>
<dbReference type="PATRIC" id="fig|2033.7.peg.1238"/>
<dbReference type="AlphaFoldDB" id="A0A147FCK5"/>
<accession>A0A147FCK5</accession>